<reference evidence="2 3" key="1">
    <citation type="submission" date="2012-04" db="EMBL/GenBank/DDBJ databases">
        <title>The Genome Sequence of Saprolegnia declina VS20.</title>
        <authorList>
            <consortium name="The Broad Institute Genome Sequencing Platform"/>
            <person name="Russ C."/>
            <person name="Nusbaum C."/>
            <person name="Tyler B."/>
            <person name="van West P."/>
            <person name="Dieguez-Uribeondo J."/>
            <person name="de Bruijn I."/>
            <person name="Tripathy S."/>
            <person name="Jiang R."/>
            <person name="Young S.K."/>
            <person name="Zeng Q."/>
            <person name="Gargeya S."/>
            <person name="Fitzgerald M."/>
            <person name="Haas B."/>
            <person name="Abouelleil A."/>
            <person name="Alvarado L."/>
            <person name="Arachchi H.M."/>
            <person name="Berlin A."/>
            <person name="Chapman S.B."/>
            <person name="Goldberg J."/>
            <person name="Griggs A."/>
            <person name="Gujja S."/>
            <person name="Hansen M."/>
            <person name="Howarth C."/>
            <person name="Imamovic A."/>
            <person name="Larimer J."/>
            <person name="McCowen C."/>
            <person name="Montmayeur A."/>
            <person name="Murphy C."/>
            <person name="Neiman D."/>
            <person name="Pearson M."/>
            <person name="Priest M."/>
            <person name="Roberts A."/>
            <person name="Saif S."/>
            <person name="Shea T."/>
            <person name="Sisk P."/>
            <person name="Sykes S."/>
            <person name="Wortman J."/>
            <person name="Nusbaum C."/>
            <person name="Birren B."/>
        </authorList>
    </citation>
    <scope>NUCLEOTIDE SEQUENCE [LARGE SCALE GENOMIC DNA]</scope>
    <source>
        <strain evidence="2 3">VS20</strain>
    </source>
</reference>
<dbReference type="InParanoid" id="T0QW33"/>
<dbReference type="Proteomes" id="UP000030762">
    <property type="component" value="Unassembled WGS sequence"/>
</dbReference>
<keyword evidence="3" id="KW-1185">Reference proteome</keyword>
<dbReference type="OrthoDB" id="73669at2759"/>
<dbReference type="OMA" id="VWAHFIK"/>
<dbReference type="EMBL" id="JH767140">
    <property type="protein sequence ID" value="EQC38886.1"/>
    <property type="molecule type" value="Genomic_DNA"/>
</dbReference>
<protein>
    <submittedName>
        <fullName evidence="2">Uncharacterized protein</fullName>
    </submittedName>
</protein>
<feature type="region of interest" description="Disordered" evidence="1">
    <location>
        <begin position="91"/>
        <end position="142"/>
    </location>
</feature>
<dbReference type="AlphaFoldDB" id="T0QW33"/>
<accession>T0QW33</accession>
<dbReference type="RefSeq" id="XP_008607710.1">
    <property type="nucleotide sequence ID" value="XM_008609488.1"/>
</dbReference>
<dbReference type="GeneID" id="19944571"/>
<dbReference type="VEuPathDB" id="FungiDB:SDRG_03844"/>
<proteinExistence type="predicted"/>
<name>T0QW33_SAPDV</name>
<evidence type="ECO:0000313" key="2">
    <source>
        <dbReference type="EMBL" id="EQC38886.1"/>
    </source>
</evidence>
<evidence type="ECO:0000256" key="1">
    <source>
        <dbReference type="SAM" id="MobiDB-lite"/>
    </source>
</evidence>
<organism evidence="2 3">
    <name type="scientific">Saprolegnia diclina (strain VS20)</name>
    <dbReference type="NCBI Taxonomy" id="1156394"/>
    <lineage>
        <taxon>Eukaryota</taxon>
        <taxon>Sar</taxon>
        <taxon>Stramenopiles</taxon>
        <taxon>Oomycota</taxon>
        <taxon>Saprolegniomycetes</taxon>
        <taxon>Saprolegniales</taxon>
        <taxon>Saprolegniaceae</taxon>
        <taxon>Saprolegnia</taxon>
    </lineage>
</organism>
<sequence length="563" mass="61150">MAPAVTHRPKTGRPPHAVWAHFIKGEKRNGSHHHVYCRYCSDAQAQALAAPANPAAGPLSIEAIRGVPTKMLRHLSICIYCPTSTRNQVRSMVDEHAAGPSRKRRRTPEPEGMVPPQPLLDLLLSDGPERPSAPPIANEKRSAANVLPPDDALVQVALSGDVPWAWAWNPDVSKLLAIDVPSPDVLYDRCLRHKVEDAPSMPFASLSVASWTSLCSREFTIACTLQYLHSCTTLSFASIAPTLDACIAHLTSVVASSPPLVVILVDSALLLEAASATLPQCTVLYCTRALLRLVSATTFLDSGGPRHPVAKSWRAMAAHESDASAAWSTLDIAYARLEAPGGLSGRDALLVYLDLTRALPSSLLLPSILSKCDGRLWLVAYALHTATDVDLFEHWLYVGAAVRHYALQWHLDANAVVTHVLELRRGQFPFDSATKSLYAEDVGSYYAFLSESHPELHAFCIRLFSIAPACVRYEAVLPGLLDANLSPFLARIDIPAQAQCAIAKYSEHSSKRPSATAPQLLSADAWLQLRPEIDAFVQNEVDAWATLPTTSTSVDLTTLKNES</sequence>
<gene>
    <name evidence="2" type="ORF">SDRG_03844</name>
</gene>
<evidence type="ECO:0000313" key="3">
    <source>
        <dbReference type="Proteomes" id="UP000030762"/>
    </source>
</evidence>